<dbReference type="Proteomes" id="UP001219518">
    <property type="component" value="Unassembled WGS sequence"/>
</dbReference>
<proteinExistence type="predicted"/>
<dbReference type="EMBL" id="JAHWGI010001356">
    <property type="protein sequence ID" value="KAK3928892.1"/>
    <property type="molecule type" value="Genomic_DNA"/>
</dbReference>
<comment type="caution">
    <text evidence="1">The sequence shown here is derived from an EMBL/GenBank/DDBJ whole genome shotgun (WGS) entry which is preliminary data.</text>
</comment>
<accession>A0AAE1HWP7</accession>
<name>A0AAE1HWP7_9NEOP</name>
<protein>
    <submittedName>
        <fullName evidence="1">Peptide chain release factor PrfB3, chloroplastic</fullName>
    </submittedName>
</protein>
<evidence type="ECO:0000313" key="1">
    <source>
        <dbReference type="EMBL" id="KAK3928892.1"/>
    </source>
</evidence>
<feature type="non-terminal residue" evidence="1">
    <location>
        <position position="1"/>
    </location>
</feature>
<reference evidence="1" key="2">
    <citation type="journal article" date="2023" name="BMC Genomics">
        <title>Pest status, molecular evolution, and epigenetic factors derived from the genome assembly of Frankliniella fusca, a thysanopteran phytovirus vector.</title>
        <authorList>
            <person name="Catto M.A."/>
            <person name="Labadie P.E."/>
            <person name="Jacobson A.L."/>
            <person name="Kennedy G.G."/>
            <person name="Srinivasan R."/>
            <person name="Hunt B.G."/>
        </authorList>
    </citation>
    <scope>NUCLEOTIDE SEQUENCE</scope>
    <source>
        <strain evidence="1">PL_HMW_Pooled</strain>
    </source>
</reference>
<dbReference type="EMBL" id="JAHWGI010001356">
    <property type="protein sequence ID" value="KAK3928895.1"/>
    <property type="molecule type" value="Genomic_DNA"/>
</dbReference>
<organism evidence="1 3">
    <name type="scientific">Frankliniella fusca</name>
    <dbReference type="NCBI Taxonomy" id="407009"/>
    <lineage>
        <taxon>Eukaryota</taxon>
        <taxon>Metazoa</taxon>
        <taxon>Ecdysozoa</taxon>
        <taxon>Arthropoda</taxon>
        <taxon>Hexapoda</taxon>
        <taxon>Insecta</taxon>
        <taxon>Pterygota</taxon>
        <taxon>Neoptera</taxon>
        <taxon>Paraneoptera</taxon>
        <taxon>Thysanoptera</taxon>
        <taxon>Terebrantia</taxon>
        <taxon>Thripoidea</taxon>
        <taxon>Thripidae</taxon>
        <taxon>Frankliniella</taxon>
    </lineage>
</organism>
<gene>
    <name evidence="1" type="ORF">KUF71_017116</name>
    <name evidence="2" type="ORF">KUF71_017119</name>
</gene>
<sequence length="85" mass="9643">LLQVKKINISGLKPSSQTCVGGCCAFGESFRKKRTPWRFCLVSVCQSFVHCHCFELGHIRGHNSNDEDFAIHFFSGECHQFVHTI</sequence>
<evidence type="ECO:0000313" key="3">
    <source>
        <dbReference type="Proteomes" id="UP001219518"/>
    </source>
</evidence>
<keyword evidence="3" id="KW-1185">Reference proteome</keyword>
<dbReference type="AlphaFoldDB" id="A0AAE1HWP7"/>
<evidence type="ECO:0000313" key="2">
    <source>
        <dbReference type="EMBL" id="KAK3928895.1"/>
    </source>
</evidence>
<reference evidence="1" key="1">
    <citation type="submission" date="2021-07" db="EMBL/GenBank/DDBJ databases">
        <authorList>
            <person name="Catto M.A."/>
            <person name="Jacobson A."/>
            <person name="Kennedy G."/>
            <person name="Labadie P."/>
            <person name="Hunt B.G."/>
            <person name="Srinivasan R."/>
        </authorList>
    </citation>
    <scope>NUCLEOTIDE SEQUENCE</scope>
    <source>
        <strain evidence="1">PL_HMW_Pooled</strain>
        <tissue evidence="1">Head</tissue>
    </source>
</reference>